<dbReference type="RefSeq" id="XP_009517248.1">
    <property type="nucleotide sequence ID" value="XM_009518953.1"/>
</dbReference>
<dbReference type="GeneID" id="20651615"/>
<dbReference type="InParanoid" id="G4YL58"/>
<proteinExistence type="predicted"/>
<reference evidence="1 2" key="1">
    <citation type="journal article" date="2006" name="Science">
        <title>Phytophthora genome sequences uncover evolutionary origins and mechanisms of pathogenesis.</title>
        <authorList>
            <person name="Tyler B.M."/>
            <person name="Tripathy S."/>
            <person name="Zhang X."/>
            <person name="Dehal P."/>
            <person name="Jiang R.H."/>
            <person name="Aerts A."/>
            <person name="Arredondo F.D."/>
            <person name="Baxter L."/>
            <person name="Bensasson D."/>
            <person name="Beynon J.L."/>
            <person name="Chapman J."/>
            <person name="Damasceno C.M."/>
            <person name="Dorrance A.E."/>
            <person name="Dou D."/>
            <person name="Dickerman A.W."/>
            <person name="Dubchak I.L."/>
            <person name="Garbelotto M."/>
            <person name="Gijzen M."/>
            <person name="Gordon S.G."/>
            <person name="Govers F."/>
            <person name="Grunwald N.J."/>
            <person name="Huang W."/>
            <person name="Ivors K.L."/>
            <person name="Jones R.W."/>
            <person name="Kamoun S."/>
            <person name="Krampis K."/>
            <person name="Lamour K.H."/>
            <person name="Lee M.K."/>
            <person name="McDonald W.H."/>
            <person name="Medina M."/>
            <person name="Meijer H.J."/>
            <person name="Nordberg E.K."/>
            <person name="Maclean D.J."/>
            <person name="Ospina-Giraldo M.D."/>
            <person name="Morris P.F."/>
            <person name="Phuntumart V."/>
            <person name="Putnam N.H."/>
            <person name="Rash S."/>
            <person name="Rose J.K."/>
            <person name="Sakihama Y."/>
            <person name="Salamov A.A."/>
            <person name="Savidor A."/>
            <person name="Scheuring C.F."/>
            <person name="Smith B.M."/>
            <person name="Sobral B.W."/>
            <person name="Terry A."/>
            <person name="Torto-Alalibo T.A."/>
            <person name="Win J."/>
            <person name="Xu Z."/>
            <person name="Zhang H."/>
            <person name="Grigoriev I.V."/>
            <person name="Rokhsar D.S."/>
            <person name="Boore J.L."/>
        </authorList>
    </citation>
    <scope>NUCLEOTIDE SEQUENCE [LARGE SCALE GENOMIC DNA]</scope>
    <source>
        <strain evidence="1 2">P6497</strain>
    </source>
</reference>
<dbReference type="AlphaFoldDB" id="G4YL58"/>
<feature type="non-terminal residue" evidence="1">
    <location>
        <position position="1"/>
    </location>
</feature>
<name>G4YL58_PHYSP</name>
<dbReference type="SMR" id="G4YL58"/>
<accession>G4YL58</accession>
<sequence>EVAKAALAKDQSRRDRYYNRRVRETTRFTVGDLVWVLRPPKGKGITKLPHQWVGPPKIVQDAGYDNWDVVRED</sequence>
<dbReference type="EMBL" id="JH159151">
    <property type="protein sequence ID" value="EGZ29973.1"/>
    <property type="molecule type" value="Genomic_DNA"/>
</dbReference>
<organism evidence="1 2">
    <name type="scientific">Phytophthora sojae (strain P6497)</name>
    <name type="common">Soybean stem and root rot agent</name>
    <name type="synonym">Phytophthora megasperma f. sp. glycines</name>
    <dbReference type="NCBI Taxonomy" id="1094619"/>
    <lineage>
        <taxon>Eukaryota</taxon>
        <taxon>Sar</taxon>
        <taxon>Stramenopiles</taxon>
        <taxon>Oomycota</taxon>
        <taxon>Peronosporomycetes</taxon>
        <taxon>Peronosporales</taxon>
        <taxon>Peronosporaceae</taxon>
        <taxon>Phytophthora</taxon>
    </lineage>
</organism>
<evidence type="ECO:0000313" key="2">
    <source>
        <dbReference type="Proteomes" id="UP000002640"/>
    </source>
</evidence>
<protein>
    <submittedName>
        <fullName evidence="1">Uncharacterized protein</fullName>
    </submittedName>
</protein>
<evidence type="ECO:0000313" key="1">
    <source>
        <dbReference type="EMBL" id="EGZ29973.1"/>
    </source>
</evidence>
<keyword evidence="2" id="KW-1185">Reference proteome</keyword>
<gene>
    <name evidence="1" type="ORF">PHYSODRAFT_409529</name>
</gene>
<dbReference type="KEGG" id="psoj:PHYSODRAFT_409529"/>
<dbReference type="Proteomes" id="UP000002640">
    <property type="component" value="Unassembled WGS sequence"/>
</dbReference>
<feature type="non-terminal residue" evidence="1">
    <location>
        <position position="73"/>
    </location>
</feature>